<comment type="caution">
    <text evidence="1">The sequence shown here is derived from an EMBL/GenBank/DDBJ whole genome shotgun (WGS) entry which is preliminary data.</text>
</comment>
<dbReference type="PATRIC" id="fig|1127483.3.peg.7277"/>
<sequence>MSLIASLPRKLRLTIVLAAAASLAAGLCAVSIVALINRVLATQGADAPQLALPFAALSQSALARIRAQTAYRADRQCAGAGGAGR</sequence>
<evidence type="ECO:0000313" key="1">
    <source>
        <dbReference type="EMBL" id="EHP38549.1"/>
    </source>
</evidence>
<name>H1SFZ3_9BURK</name>
<dbReference type="AlphaFoldDB" id="H1SFZ3"/>
<evidence type="ECO:0000313" key="2">
    <source>
        <dbReference type="Proteomes" id="UP000005808"/>
    </source>
</evidence>
<keyword evidence="1" id="KW-0067">ATP-binding</keyword>
<keyword evidence="1" id="KW-0547">Nucleotide-binding</keyword>
<dbReference type="Proteomes" id="UP000005808">
    <property type="component" value="Unassembled WGS sequence"/>
</dbReference>
<organism evidence="1 2">
    <name type="scientific">Cupriavidus basilensis OR16</name>
    <dbReference type="NCBI Taxonomy" id="1127483"/>
    <lineage>
        <taxon>Bacteria</taxon>
        <taxon>Pseudomonadati</taxon>
        <taxon>Pseudomonadota</taxon>
        <taxon>Betaproteobacteria</taxon>
        <taxon>Burkholderiales</taxon>
        <taxon>Burkholderiaceae</taxon>
        <taxon>Cupriavidus</taxon>
    </lineage>
</organism>
<dbReference type="GO" id="GO:0005524">
    <property type="term" value="F:ATP binding"/>
    <property type="evidence" value="ECO:0007669"/>
    <property type="project" value="UniProtKB-KW"/>
</dbReference>
<dbReference type="EMBL" id="AHJE01000117">
    <property type="protein sequence ID" value="EHP38549.1"/>
    <property type="molecule type" value="Genomic_DNA"/>
</dbReference>
<accession>H1SFZ3</accession>
<gene>
    <name evidence="1" type="ORF">OR16_36460</name>
</gene>
<protein>
    <submittedName>
        <fullName evidence="1">Siderophore ABC transporter ATP-binding protein</fullName>
    </submittedName>
</protein>
<proteinExistence type="predicted"/>
<reference evidence="1 2" key="1">
    <citation type="journal article" date="2012" name="J. Bacteriol.">
        <title>De Novo Genome Project of Cupriavidus basilensis OR16.</title>
        <authorList>
            <person name="Cserhati M."/>
            <person name="Kriszt B."/>
            <person name="Szoboszlay S."/>
            <person name="Toth A."/>
            <person name="Szabo I."/>
            <person name="Tancsics A."/>
            <person name="Nagy I."/>
            <person name="Horvath B."/>
            <person name="Nagy I."/>
            <person name="Kukolya J."/>
        </authorList>
    </citation>
    <scope>NUCLEOTIDE SEQUENCE [LARGE SCALE GENOMIC DNA]</scope>
    <source>
        <strain evidence="1 2">OR16</strain>
    </source>
</reference>